<dbReference type="InterPro" id="IPR017585">
    <property type="entry name" value="SAF_FlgA"/>
</dbReference>
<dbReference type="SMART" id="SM00858">
    <property type="entry name" value="SAF"/>
    <property type="match status" value="1"/>
</dbReference>
<keyword evidence="10" id="KW-1185">Reference proteome</keyword>
<evidence type="ECO:0000313" key="10">
    <source>
        <dbReference type="Proteomes" id="UP000187148"/>
    </source>
</evidence>
<proteinExistence type="inferred from homology"/>
<comment type="subcellular location">
    <subcellularLocation>
        <location evidence="1 7">Periplasm</location>
    </subcellularLocation>
</comment>
<dbReference type="CDD" id="cd11614">
    <property type="entry name" value="SAF_CpaB_FlgA_like"/>
    <property type="match status" value="1"/>
</dbReference>
<dbReference type="NCBIfam" id="TIGR03170">
    <property type="entry name" value="flgA_cterm"/>
    <property type="match status" value="1"/>
</dbReference>
<dbReference type="PANTHER" id="PTHR36307">
    <property type="entry name" value="FLAGELLA BASAL BODY P-RING FORMATION PROTEIN FLGA"/>
    <property type="match status" value="1"/>
</dbReference>
<dbReference type="AlphaFoldDB" id="A0A831EFI7"/>
<comment type="similarity">
    <text evidence="2 7">Belongs to the FlgA family.</text>
</comment>
<reference evidence="9 10" key="1">
    <citation type="submission" date="2017-01" db="EMBL/GenBank/DDBJ databases">
        <authorList>
            <person name="Cao J.-M."/>
        </authorList>
    </citation>
    <scope>NUCLEOTIDE SEQUENCE [LARGE SCALE GENOMIC DNA]</scope>
    <source>
        <strain evidence="9 10">888-76</strain>
    </source>
</reference>
<protein>
    <recommendedName>
        <fullName evidence="3 7">Flagella basal body P-ring formation protein FlgA</fullName>
    </recommendedName>
</protein>
<feature type="chain" id="PRO_5033113406" description="Flagella basal body P-ring formation protein FlgA" evidence="7">
    <location>
        <begin position="22"/>
        <end position="231"/>
    </location>
</feature>
<evidence type="ECO:0000256" key="3">
    <source>
        <dbReference type="ARBA" id="ARBA00014754"/>
    </source>
</evidence>
<evidence type="ECO:0000256" key="7">
    <source>
        <dbReference type="RuleBase" id="RU362063"/>
    </source>
</evidence>
<evidence type="ECO:0000256" key="5">
    <source>
        <dbReference type="ARBA" id="ARBA00022764"/>
    </source>
</evidence>
<keyword evidence="7" id="KW-1005">Bacterial flagellum biogenesis</keyword>
<dbReference type="Gene3D" id="3.90.1210.10">
    <property type="entry name" value="Antifreeze-like/N-acetylneuraminic acid synthase C-terminal domain"/>
    <property type="match status" value="1"/>
</dbReference>
<keyword evidence="4 7" id="KW-0732">Signal</keyword>
<evidence type="ECO:0000256" key="6">
    <source>
        <dbReference type="ARBA" id="ARBA00025643"/>
    </source>
</evidence>
<comment type="function">
    <text evidence="6 7">Involved in the assembly process of the P-ring formation. It may associate with FlgF on the rod constituting a structure essential for the P-ring assembly or may act as a modulator protein for the P-ring assembly.</text>
</comment>
<dbReference type="KEGG" id="kco:BWI95_04865"/>
<keyword evidence="9" id="KW-0282">Flagellum</keyword>
<dbReference type="InterPro" id="IPR039246">
    <property type="entry name" value="Flagellar_FlgA"/>
</dbReference>
<keyword evidence="9" id="KW-0969">Cilium</keyword>
<dbReference type="Proteomes" id="UP000187148">
    <property type="component" value="Chromosome"/>
</dbReference>
<evidence type="ECO:0000256" key="4">
    <source>
        <dbReference type="ARBA" id="ARBA00022729"/>
    </source>
</evidence>
<evidence type="ECO:0000313" key="9">
    <source>
        <dbReference type="EMBL" id="APZ07578.1"/>
    </source>
</evidence>
<dbReference type="EMBL" id="CP019445">
    <property type="protein sequence ID" value="APZ07578.1"/>
    <property type="molecule type" value="Genomic_DNA"/>
</dbReference>
<sequence length="231" mass="24893">MLLRPLCLLLLCCAVTLPVRAASAPDGELASRIAGLLAANHHGSVENAPQLRIRILTPATKLAALCEKPDLRLSGHPVRLTGNRSVIAKCGRKQHFIQVNVSASGRYWIAARLLKPGQTIGQRDIQPLRGELDKLPAGLLLDASKIVGRTPTRTLHPGQPLTENQLRQRWLVVANQEVEVVAPGDGFLIHAKGKALNNAARNERVRLQTRSGRVVAATAVSEGTVSINIDN</sequence>
<keyword evidence="5 7" id="KW-0574">Periplasm</keyword>
<evidence type="ECO:0000256" key="2">
    <source>
        <dbReference type="ARBA" id="ARBA00010474"/>
    </source>
</evidence>
<feature type="domain" description="SAF" evidence="8">
    <location>
        <begin position="105"/>
        <end position="167"/>
    </location>
</feature>
<name>A0A831EFI7_9ENTR</name>
<dbReference type="GO" id="GO:0044780">
    <property type="term" value="P:bacterial-type flagellum assembly"/>
    <property type="evidence" value="ECO:0007669"/>
    <property type="project" value="InterPro"/>
</dbReference>
<accession>A0A831EFI7</accession>
<dbReference type="Pfam" id="PF13144">
    <property type="entry name" value="ChapFlgA"/>
    <property type="match status" value="1"/>
</dbReference>
<evidence type="ECO:0000259" key="8">
    <source>
        <dbReference type="SMART" id="SM00858"/>
    </source>
</evidence>
<feature type="signal peptide" evidence="7">
    <location>
        <begin position="1"/>
        <end position="21"/>
    </location>
</feature>
<dbReference type="Gene3D" id="2.30.30.760">
    <property type="match status" value="1"/>
</dbReference>
<dbReference type="PANTHER" id="PTHR36307:SF1">
    <property type="entry name" value="FLAGELLA BASAL BODY P-RING FORMATION PROTEIN FLGA"/>
    <property type="match status" value="1"/>
</dbReference>
<organism evidence="9 10">
    <name type="scientific">Kosakonia cowanii JCM 10956 = DSM 18146</name>
    <dbReference type="NCBI Taxonomy" id="1300165"/>
    <lineage>
        <taxon>Bacteria</taxon>
        <taxon>Pseudomonadati</taxon>
        <taxon>Pseudomonadota</taxon>
        <taxon>Gammaproteobacteria</taxon>
        <taxon>Enterobacterales</taxon>
        <taxon>Enterobacteriaceae</taxon>
        <taxon>Kosakonia</taxon>
    </lineage>
</organism>
<dbReference type="GO" id="GO:0042597">
    <property type="term" value="C:periplasmic space"/>
    <property type="evidence" value="ECO:0007669"/>
    <property type="project" value="UniProtKB-SubCell"/>
</dbReference>
<evidence type="ECO:0000256" key="1">
    <source>
        <dbReference type="ARBA" id="ARBA00004418"/>
    </source>
</evidence>
<dbReference type="InterPro" id="IPR013974">
    <property type="entry name" value="SAF"/>
</dbReference>
<keyword evidence="9" id="KW-0966">Cell projection</keyword>
<gene>
    <name evidence="9" type="ORF">BWI95_04865</name>
</gene>